<dbReference type="EMBL" id="RDQH01000335">
    <property type="protein sequence ID" value="RXH88662.1"/>
    <property type="molecule type" value="Genomic_DNA"/>
</dbReference>
<dbReference type="AlphaFoldDB" id="A0A498J417"/>
<evidence type="ECO:0000256" key="4">
    <source>
        <dbReference type="ARBA" id="ARBA00022723"/>
    </source>
</evidence>
<dbReference type="InterPro" id="IPR058981">
    <property type="entry name" value="MGRN1/RNF157-like_N"/>
</dbReference>
<keyword evidence="5" id="KW-0863">Zinc-finger</keyword>
<keyword evidence="10" id="KW-1185">Reference proteome</keyword>
<keyword evidence="4" id="KW-0479">Metal-binding</keyword>
<evidence type="ECO:0000256" key="3">
    <source>
        <dbReference type="ARBA" id="ARBA00022679"/>
    </source>
</evidence>
<dbReference type="GO" id="GO:0061630">
    <property type="term" value="F:ubiquitin protein ligase activity"/>
    <property type="evidence" value="ECO:0007669"/>
    <property type="project" value="UniProtKB-EC"/>
</dbReference>
<reference evidence="9 10" key="1">
    <citation type="submission" date="2018-10" db="EMBL/GenBank/DDBJ databases">
        <title>A high-quality apple genome assembly.</title>
        <authorList>
            <person name="Hu J."/>
        </authorList>
    </citation>
    <scope>NUCLEOTIDE SEQUENCE [LARGE SCALE GENOMIC DNA]</scope>
    <source>
        <strain evidence="10">cv. HFTH1</strain>
        <tissue evidence="9">Young leaf</tissue>
    </source>
</reference>
<keyword evidence="3" id="KW-0808">Transferase</keyword>
<evidence type="ECO:0000256" key="7">
    <source>
        <dbReference type="ARBA" id="ARBA00022833"/>
    </source>
</evidence>
<dbReference type="PANTHER" id="PTHR22996:SF0">
    <property type="entry name" value="RE60872P-RELATED"/>
    <property type="match status" value="1"/>
</dbReference>
<evidence type="ECO:0000256" key="2">
    <source>
        <dbReference type="ARBA" id="ARBA00012483"/>
    </source>
</evidence>
<name>A0A498J417_MALDO</name>
<gene>
    <name evidence="9" type="ORF">DVH24_000261</name>
</gene>
<protein>
    <recommendedName>
        <fullName evidence="2">RING-type E3 ubiquitin transferase</fullName>
        <ecNumber evidence="2">2.3.2.27</ecNumber>
    </recommendedName>
</protein>
<dbReference type="InterPro" id="IPR045194">
    <property type="entry name" value="MGRN1/RNF157-like"/>
</dbReference>
<evidence type="ECO:0000256" key="5">
    <source>
        <dbReference type="ARBA" id="ARBA00022771"/>
    </source>
</evidence>
<keyword evidence="7" id="KW-0862">Zinc</keyword>
<dbReference type="Proteomes" id="UP000290289">
    <property type="component" value="Chromosome 9"/>
</dbReference>
<feature type="domain" description="MGRN1/RNF157-like N-terminal" evidence="8">
    <location>
        <begin position="33"/>
        <end position="89"/>
    </location>
</feature>
<comment type="caution">
    <text evidence="9">The sequence shown here is derived from an EMBL/GenBank/DDBJ whole genome shotgun (WGS) entry which is preliminary data.</text>
</comment>
<dbReference type="Pfam" id="PF26192">
    <property type="entry name" value="RNF157-like_N"/>
    <property type="match status" value="1"/>
</dbReference>
<evidence type="ECO:0000256" key="1">
    <source>
        <dbReference type="ARBA" id="ARBA00000900"/>
    </source>
</evidence>
<comment type="catalytic activity">
    <reaction evidence="1">
        <text>S-ubiquitinyl-[E2 ubiquitin-conjugating enzyme]-L-cysteine + [acceptor protein]-L-lysine = [E2 ubiquitin-conjugating enzyme]-L-cysteine + N(6)-ubiquitinyl-[acceptor protein]-L-lysine.</text>
        <dbReference type="EC" id="2.3.2.27"/>
    </reaction>
</comment>
<evidence type="ECO:0000313" key="10">
    <source>
        <dbReference type="Proteomes" id="UP000290289"/>
    </source>
</evidence>
<evidence type="ECO:0000313" key="9">
    <source>
        <dbReference type="EMBL" id="RXH88662.1"/>
    </source>
</evidence>
<accession>A0A498J417</accession>
<organism evidence="9 10">
    <name type="scientific">Malus domestica</name>
    <name type="common">Apple</name>
    <name type="synonym">Pyrus malus</name>
    <dbReference type="NCBI Taxonomy" id="3750"/>
    <lineage>
        <taxon>Eukaryota</taxon>
        <taxon>Viridiplantae</taxon>
        <taxon>Streptophyta</taxon>
        <taxon>Embryophyta</taxon>
        <taxon>Tracheophyta</taxon>
        <taxon>Spermatophyta</taxon>
        <taxon>Magnoliopsida</taxon>
        <taxon>eudicotyledons</taxon>
        <taxon>Gunneridae</taxon>
        <taxon>Pentapetalae</taxon>
        <taxon>rosids</taxon>
        <taxon>fabids</taxon>
        <taxon>Rosales</taxon>
        <taxon>Rosaceae</taxon>
        <taxon>Amygdaloideae</taxon>
        <taxon>Maleae</taxon>
        <taxon>Malus</taxon>
    </lineage>
</organism>
<proteinExistence type="predicted"/>
<evidence type="ECO:0000259" key="8">
    <source>
        <dbReference type="Pfam" id="PF26192"/>
    </source>
</evidence>
<evidence type="ECO:0000256" key="6">
    <source>
        <dbReference type="ARBA" id="ARBA00022786"/>
    </source>
</evidence>
<dbReference type="GO" id="GO:0008270">
    <property type="term" value="F:zinc ion binding"/>
    <property type="evidence" value="ECO:0007669"/>
    <property type="project" value="UniProtKB-KW"/>
</dbReference>
<keyword evidence="6" id="KW-0833">Ubl conjugation pathway</keyword>
<dbReference type="PANTHER" id="PTHR22996">
    <property type="entry name" value="MAHOGUNIN"/>
    <property type="match status" value="1"/>
</dbReference>
<dbReference type="EC" id="2.3.2.27" evidence="2"/>
<dbReference type="STRING" id="3750.A0A498J417"/>
<dbReference type="GO" id="GO:0016567">
    <property type="term" value="P:protein ubiquitination"/>
    <property type="evidence" value="ECO:0007669"/>
    <property type="project" value="TreeGrafter"/>
</dbReference>
<sequence>MRIHFNLHPPVTVHFEHGLSHKFRQPPEMTIHFNLHPPVTIHFEHGLGQKFREALGIGINFSMFEDTELLKVADLDICLIVVKAEASHPAHDLDIYPIFAKLIYLNQLEFGLLFLRQCMCVTSSRDYKQTTALFVDNQLRDAYNVGGRVS</sequence>